<evidence type="ECO:0000256" key="2">
    <source>
        <dbReference type="ARBA" id="ARBA00005241"/>
    </source>
</evidence>
<organism evidence="8 9">
    <name type="scientific">Triparma verrucosa</name>
    <dbReference type="NCBI Taxonomy" id="1606542"/>
    <lineage>
        <taxon>Eukaryota</taxon>
        <taxon>Sar</taxon>
        <taxon>Stramenopiles</taxon>
        <taxon>Ochrophyta</taxon>
        <taxon>Bolidophyceae</taxon>
        <taxon>Parmales</taxon>
        <taxon>Triparmaceae</taxon>
        <taxon>Triparma</taxon>
    </lineage>
</organism>
<dbReference type="AlphaFoldDB" id="A0A9W7BES1"/>
<dbReference type="SUPFAM" id="SSF103473">
    <property type="entry name" value="MFS general substrate transporter"/>
    <property type="match status" value="1"/>
</dbReference>
<evidence type="ECO:0000313" key="8">
    <source>
        <dbReference type="EMBL" id="GMH86347.1"/>
    </source>
</evidence>
<feature type="transmembrane region" description="Helical" evidence="6">
    <location>
        <begin position="75"/>
        <end position="96"/>
    </location>
</feature>
<evidence type="ECO:0000256" key="5">
    <source>
        <dbReference type="ARBA" id="ARBA00023136"/>
    </source>
</evidence>
<name>A0A9W7BES1_9STRA</name>
<reference evidence="9" key="1">
    <citation type="journal article" date="2023" name="Commun. Biol.">
        <title>Genome analysis of Parmales, the sister group of diatoms, reveals the evolutionary specialization of diatoms from phago-mixotrophs to photoautotrophs.</title>
        <authorList>
            <person name="Ban H."/>
            <person name="Sato S."/>
            <person name="Yoshikawa S."/>
            <person name="Yamada K."/>
            <person name="Nakamura Y."/>
            <person name="Ichinomiya M."/>
            <person name="Sato N."/>
            <person name="Blanc-Mathieu R."/>
            <person name="Endo H."/>
            <person name="Kuwata A."/>
            <person name="Ogata H."/>
        </authorList>
    </citation>
    <scope>NUCLEOTIDE SEQUENCE [LARGE SCALE GENOMIC DNA]</scope>
    <source>
        <strain evidence="9">NIES 3699</strain>
    </source>
</reference>
<dbReference type="InterPro" id="IPR024989">
    <property type="entry name" value="MFS_assoc_dom"/>
</dbReference>
<feature type="transmembrane region" description="Helical" evidence="6">
    <location>
        <begin position="237"/>
        <end position="256"/>
    </location>
</feature>
<keyword evidence="5 6" id="KW-0472">Membrane</keyword>
<gene>
    <name evidence="8" type="ORF">TrVE_jg7860</name>
</gene>
<feature type="transmembrane region" description="Helical" evidence="6">
    <location>
        <begin position="268"/>
        <end position="288"/>
    </location>
</feature>
<evidence type="ECO:0000256" key="1">
    <source>
        <dbReference type="ARBA" id="ARBA00004141"/>
    </source>
</evidence>
<feature type="transmembrane region" description="Helical" evidence="6">
    <location>
        <begin position="386"/>
        <end position="404"/>
    </location>
</feature>
<dbReference type="GO" id="GO:0016020">
    <property type="term" value="C:membrane"/>
    <property type="evidence" value="ECO:0007669"/>
    <property type="project" value="UniProtKB-SubCell"/>
</dbReference>
<keyword evidence="3 6" id="KW-0812">Transmembrane</keyword>
<keyword evidence="4 6" id="KW-1133">Transmembrane helix</keyword>
<evidence type="ECO:0000256" key="6">
    <source>
        <dbReference type="SAM" id="Phobius"/>
    </source>
</evidence>
<feature type="domain" description="Major facilitator superfamily associated" evidence="7">
    <location>
        <begin position="70"/>
        <end position="388"/>
    </location>
</feature>
<dbReference type="Proteomes" id="UP001165160">
    <property type="component" value="Unassembled WGS sequence"/>
</dbReference>
<protein>
    <recommendedName>
        <fullName evidence="7">Major facilitator superfamily associated domain-containing protein</fullName>
    </recommendedName>
</protein>
<comment type="similarity">
    <text evidence="2">Belongs to the major facilitator superfamily. MFSD6 family.</text>
</comment>
<keyword evidence="9" id="KW-1185">Reference proteome</keyword>
<feature type="transmembrane region" description="Helical" evidence="6">
    <location>
        <begin position="42"/>
        <end position="63"/>
    </location>
</feature>
<evidence type="ECO:0000256" key="3">
    <source>
        <dbReference type="ARBA" id="ARBA00022692"/>
    </source>
</evidence>
<evidence type="ECO:0000259" key="7">
    <source>
        <dbReference type="Pfam" id="PF12832"/>
    </source>
</evidence>
<dbReference type="Gene3D" id="1.20.1250.20">
    <property type="entry name" value="MFS general substrate transporter like domains"/>
    <property type="match status" value="2"/>
</dbReference>
<sequence>MVNLSPTPSLLYFTSFLLFASNGGRFSSLIFPALCPELSQPLLLSTFFILANVSSMVSVPKLVHVYSTSSTAKKTQMFTVSVLMATATYVIAFVPALSSAPIQIGLRMLNQVSTSLVSTLGDSLTVKHGHKHGTEFGQARLFGAVSWALMSIVVGYVAEWTSSWAIATIPAAIVSAILTVLTGRAVILDAEEGESGVAYVKVDPDAPPENDETLTEDNITPSVAFCRLMATASNSSFLFGVFALATGMSIVESLSFEYFTNSLHAKPSLNGMTVLITVIFEIPLFHYAGTLENRVGFKTLQLGAMLAYSFRVIGYTLVPKAWMVLLLEPLHGVTYALGKTASISFVKKYCDGAVGQGVVNVIRGNIGPLLGLLLYGVIAQLFNEDAVYRGFGFLVLIASFAMKATSDANTTNPMEGRASKFRNIEKM</sequence>
<dbReference type="Pfam" id="PF12832">
    <property type="entry name" value="MFS_1_like"/>
    <property type="match status" value="1"/>
</dbReference>
<comment type="caution">
    <text evidence="8">The sequence shown here is derived from an EMBL/GenBank/DDBJ whole genome shotgun (WGS) entry which is preliminary data.</text>
</comment>
<dbReference type="InterPro" id="IPR051717">
    <property type="entry name" value="MFS_MFSD6"/>
</dbReference>
<dbReference type="InterPro" id="IPR036259">
    <property type="entry name" value="MFS_trans_sf"/>
</dbReference>
<evidence type="ECO:0000313" key="9">
    <source>
        <dbReference type="Proteomes" id="UP001165160"/>
    </source>
</evidence>
<feature type="transmembrane region" description="Helical" evidence="6">
    <location>
        <begin position="164"/>
        <end position="187"/>
    </location>
</feature>
<accession>A0A9W7BES1</accession>
<feature type="transmembrane region" description="Helical" evidence="6">
    <location>
        <begin position="138"/>
        <end position="158"/>
    </location>
</feature>
<proteinExistence type="inferred from homology"/>
<dbReference type="EMBL" id="BRXX01000059">
    <property type="protein sequence ID" value="GMH86347.1"/>
    <property type="molecule type" value="Genomic_DNA"/>
</dbReference>
<dbReference type="PANTHER" id="PTHR16172">
    <property type="entry name" value="MAJOR FACILITATOR SUPERFAMILY DOMAIN-CONTAINING PROTEIN 6-LIKE"/>
    <property type="match status" value="1"/>
</dbReference>
<dbReference type="PANTHER" id="PTHR16172:SF41">
    <property type="entry name" value="MAJOR FACILITATOR SUPERFAMILY DOMAIN-CONTAINING PROTEIN 6-LIKE"/>
    <property type="match status" value="1"/>
</dbReference>
<comment type="subcellular location">
    <subcellularLocation>
        <location evidence="1">Membrane</location>
        <topology evidence="1">Multi-pass membrane protein</topology>
    </subcellularLocation>
</comment>
<feature type="transmembrane region" description="Helical" evidence="6">
    <location>
        <begin position="300"/>
        <end position="318"/>
    </location>
</feature>
<evidence type="ECO:0000256" key="4">
    <source>
        <dbReference type="ARBA" id="ARBA00022989"/>
    </source>
</evidence>